<keyword evidence="2" id="KW-1003">Cell membrane</keyword>
<accession>A0A1Y1SB49</accession>
<evidence type="ECO:0000256" key="5">
    <source>
        <dbReference type="ARBA" id="ARBA00023136"/>
    </source>
</evidence>
<keyword evidence="9" id="KW-1185">Reference proteome</keyword>
<reference evidence="8 9" key="1">
    <citation type="submission" date="2013-04" db="EMBL/GenBank/DDBJ databases">
        <title>Oceanococcus atlanticus 22II-S10r2 Genome Sequencing.</title>
        <authorList>
            <person name="Lai Q."/>
            <person name="Li G."/>
            <person name="Shao Z."/>
        </authorList>
    </citation>
    <scope>NUCLEOTIDE SEQUENCE [LARGE SCALE GENOMIC DNA]</scope>
    <source>
        <strain evidence="8 9">22II-S10r2</strain>
    </source>
</reference>
<dbReference type="AlphaFoldDB" id="A0A1Y1SB49"/>
<dbReference type="PANTHER" id="PTHR40077">
    <property type="entry name" value="MEMBRANE PROTEIN-RELATED"/>
    <property type="match status" value="1"/>
</dbReference>
<evidence type="ECO:0000256" key="1">
    <source>
        <dbReference type="ARBA" id="ARBA00004651"/>
    </source>
</evidence>
<protein>
    <recommendedName>
        <fullName evidence="7">DUF3817 domain-containing protein</fullName>
    </recommendedName>
</protein>
<comment type="subcellular location">
    <subcellularLocation>
        <location evidence="1">Cell membrane</location>
        <topology evidence="1">Multi-pass membrane protein</topology>
    </subcellularLocation>
</comment>
<sequence>MFALLADQLMLACYAYPVAFKELNMLVAFRAISISEGLSYLTILAVTLGLISREFVYVIGMTHGVLFMLYLVASLLVSSQRGWSLVTWLGLLVAAIVPFAFVLVEWFLRRAQAQNSSAEATG</sequence>
<feature type="domain" description="DUF3817" evidence="7">
    <location>
        <begin position="28"/>
        <end position="110"/>
    </location>
</feature>
<feature type="transmembrane region" description="Helical" evidence="6">
    <location>
        <begin position="55"/>
        <end position="73"/>
    </location>
</feature>
<organism evidence="8 9">
    <name type="scientific">Oceanococcus atlanticus</name>
    <dbReference type="NCBI Taxonomy" id="1317117"/>
    <lineage>
        <taxon>Bacteria</taxon>
        <taxon>Pseudomonadati</taxon>
        <taxon>Pseudomonadota</taxon>
        <taxon>Gammaproteobacteria</taxon>
        <taxon>Chromatiales</taxon>
        <taxon>Oceanococcaceae</taxon>
        <taxon>Oceanococcus</taxon>
    </lineage>
</organism>
<evidence type="ECO:0000256" key="3">
    <source>
        <dbReference type="ARBA" id="ARBA00022692"/>
    </source>
</evidence>
<dbReference type="GO" id="GO:0005886">
    <property type="term" value="C:plasma membrane"/>
    <property type="evidence" value="ECO:0007669"/>
    <property type="project" value="UniProtKB-SubCell"/>
</dbReference>
<keyword evidence="5 6" id="KW-0472">Membrane</keyword>
<feature type="transmembrane region" description="Helical" evidence="6">
    <location>
        <begin position="85"/>
        <end position="108"/>
    </location>
</feature>
<evidence type="ECO:0000256" key="4">
    <source>
        <dbReference type="ARBA" id="ARBA00022989"/>
    </source>
</evidence>
<evidence type="ECO:0000259" key="7">
    <source>
        <dbReference type="Pfam" id="PF12823"/>
    </source>
</evidence>
<evidence type="ECO:0000313" key="8">
    <source>
        <dbReference type="EMBL" id="ORE85261.1"/>
    </source>
</evidence>
<dbReference type="InterPro" id="IPR023845">
    <property type="entry name" value="DUF3817_TM"/>
</dbReference>
<dbReference type="NCBIfam" id="TIGR03954">
    <property type="entry name" value="integ_memb_HG"/>
    <property type="match status" value="1"/>
</dbReference>
<evidence type="ECO:0000256" key="6">
    <source>
        <dbReference type="SAM" id="Phobius"/>
    </source>
</evidence>
<proteinExistence type="predicted"/>
<dbReference type="PANTHER" id="PTHR40077:SF1">
    <property type="entry name" value="MEMBRANE PROTEIN"/>
    <property type="match status" value="1"/>
</dbReference>
<keyword evidence="4 6" id="KW-1133">Transmembrane helix</keyword>
<name>A0A1Y1SB49_9GAMM</name>
<evidence type="ECO:0000256" key="2">
    <source>
        <dbReference type="ARBA" id="ARBA00022475"/>
    </source>
</evidence>
<dbReference type="Pfam" id="PF12823">
    <property type="entry name" value="DUF3817"/>
    <property type="match status" value="1"/>
</dbReference>
<dbReference type="Proteomes" id="UP000192342">
    <property type="component" value="Unassembled WGS sequence"/>
</dbReference>
<gene>
    <name evidence="8" type="ORF">ATO7_15797</name>
</gene>
<dbReference type="EMBL" id="AQQV01000005">
    <property type="protein sequence ID" value="ORE85261.1"/>
    <property type="molecule type" value="Genomic_DNA"/>
</dbReference>
<feature type="transmembrane region" description="Helical" evidence="6">
    <location>
        <begin position="25"/>
        <end position="48"/>
    </location>
</feature>
<keyword evidence="3 6" id="KW-0812">Transmembrane</keyword>
<dbReference type="STRING" id="1317117.ATO7_15797"/>
<comment type="caution">
    <text evidence="8">The sequence shown here is derived from an EMBL/GenBank/DDBJ whole genome shotgun (WGS) entry which is preliminary data.</text>
</comment>
<evidence type="ECO:0000313" key="9">
    <source>
        <dbReference type="Proteomes" id="UP000192342"/>
    </source>
</evidence>